<dbReference type="Proteomes" id="UP000246740">
    <property type="component" value="Unassembled WGS sequence"/>
</dbReference>
<protein>
    <recommendedName>
        <fullName evidence="5">Alpha/beta hydrolase fold-3 domain-containing protein</fullName>
    </recommendedName>
</protein>
<name>A0A317XLP9_9BASI</name>
<feature type="region of interest" description="Disordered" evidence="4">
    <location>
        <begin position="1344"/>
        <end position="1521"/>
    </location>
</feature>
<dbReference type="GO" id="GO:0016787">
    <property type="term" value="F:hydrolase activity"/>
    <property type="evidence" value="ECO:0007669"/>
    <property type="project" value="UniProtKB-KW"/>
</dbReference>
<feature type="region of interest" description="Disordered" evidence="4">
    <location>
        <begin position="1150"/>
        <end position="1233"/>
    </location>
</feature>
<dbReference type="InterPro" id="IPR029058">
    <property type="entry name" value="AB_hydrolase_fold"/>
</dbReference>
<evidence type="ECO:0000256" key="1">
    <source>
        <dbReference type="ARBA" id="ARBA00010515"/>
    </source>
</evidence>
<dbReference type="Gene3D" id="3.40.50.1820">
    <property type="entry name" value="alpha/beta hydrolase"/>
    <property type="match status" value="1"/>
</dbReference>
<dbReference type="SUPFAM" id="SSF53474">
    <property type="entry name" value="alpha/beta-Hydrolases"/>
    <property type="match status" value="1"/>
</dbReference>
<feature type="compositionally biased region" description="Low complexity" evidence="4">
    <location>
        <begin position="14"/>
        <end position="24"/>
    </location>
</feature>
<feature type="compositionally biased region" description="Low complexity" evidence="4">
    <location>
        <begin position="1344"/>
        <end position="1353"/>
    </location>
</feature>
<dbReference type="PROSITE" id="PS01173">
    <property type="entry name" value="LIPASE_GDXG_HIS"/>
    <property type="match status" value="1"/>
</dbReference>
<evidence type="ECO:0000256" key="3">
    <source>
        <dbReference type="PROSITE-ProRule" id="PRU10038"/>
    </source>
</evidence>
<feature type="region of interest" description="Disordered" evidence="4">
    <location>
        <begin position="748"/>
        <end position="782"/>
    </location>
</feature>
<feature type="compositionally biased region" description="Polar residues" evidence="4">
    <location>
        <begin position="876"/>
        <end position="886"/>
    </location>
</feature>
<proteinExistence type="inferred from homology"/>
<feature type="compositionally biased region" description="Polar residues" evidence="4">
    <location>
        <begin position="557"/>
        <end position="579"/>
    </location>
</feature>
<keyword evidence="2" id="KW-0378">Hydrolase</keyword>
<feature type="compositionally biased region" description="Low complexity" evidence="4">
    <location>
        <begin position="1492"/>
        <end position="1515"/>
    </location>
</feature>
<feature type="domain" description="Alpha/beta hydrolase fold-3" evidence="5">
    <location>
        <begin position="414"/>
        <end position="547"/>
    </location>
</feature>
<organism evidence="6 7">
    <name type="scientific">Testicularia cyperi</name>
    <dbReference type="NCBI Taxonomy" id="1882483"/>
    <lineage>
        <taxon>Eukaryota</taxon>
        <taxon>Fungi</taxon>
        <taxon>Dikarya</taxon>
        <taxon>Basidiomycota</taxon>
        <taxon>Ustilaginomycotina</taxon>
        <taxon>Ustilaginomycetes</taxon>
        <taxon>Ustilaginales</taxon>
        <taxon>Anthracoideaceae</taxon>
        <taxon>Testicularia</taxon>
    </lineage>
</organism>
<dbReference type="InterPro" id="IPR013094">
    <property type="entry name" value="AB_hydrolase_3"/>
</dbReference>
<feature type="region of interest" description="Disordered" evidence="4">
    <location>
        <begin position="357"/>
        <end position="382"/>
    </location>
</feature>
<dbReference type="InterPro" id="IPR002168">
    <property type="entry name" value="Lipase_GDXG_HIS_AS"/>
</dbReference>
<feature type="compositionally biased region" description="Pro residues" evidence="4">
    <location>
        <begin position="33"/>
        <end position="42"/>
    </location>
</feature>
<feature type="region of interest" description="Disordered" evidence="4">
    <location>
        <begin position="1057"/>
        <end position="1081"/>
    </location>
</feature>
<feature type="compositionally biased region" description="Acidic residues" evidence="4">
    <location>
        <begin position="1213"/>
        <end position="1224"/>
    </location>
</feature>
<feature type="compositionally biased region" description="Polar residues" evidence="4">
    <location>
        <begin position="88"/>
        <end position="104"/>
    </location>
</feature>
<feature type="region of interest" description="Disordered" evidence="4">
    <location>
        <begin position="985"/>
        <end position="1011"/>
    </location>
</feature>
<feature type="compositionally biased region" description="Polar residues" evidence="4">
    <location>
        <begin position="64"/>
        <end position="79"/>
    </location>
</feature>
<evidence type="ECO:0000256" key="2">
    <source>
        <dbReference type="ARBA" id="ARBA00022801"/>
    </source>
</evidence>
<evidence type="ECO:0000256" key="4">
    <source>
        <dbReference type="SAM" id="MobiDB-lite"/>
    </source>
</evidence>
<dbReference type="InParanoid" id="A0A317XLP9"/>
<reference evidence="6 7" key="1">
    <citation type="journal article" date="2018" name="Mol. Biol. Evol.">
        <title>Broad Genomic Sampling Reveals a Smut Pathogenic Ancestry of the Fungal Clade Ustilaginomycotina.</title>
        <authorList>
            <person name="Kijpornyongpan T."/>
            <person name="Mondo S.J."/>
            <person name="Barry K."/>
            <person name="Sandor L."/>
            <person name="Lee J."/>
            <person name="Lipzen A."/>
            <person name="Pangilinan J."/>
            <person name="LaButti K."/>
            <person name="Hainaut M."/>
            <person name="Henrissat B."/>
            <person name="Grigoriev I.V."/>
            <person name="Spatafora J.W."/>
            <person name="Aime M.C."/>
        </authorList>
    </citation>
    <scope>NUCLEOTIDE SEQUENCE [LARGE SCALE GENOMIC DNA]</scope>
    <source>
        <strain evidence="6 7">MCA 3645</strain>
    </source>
</reference>
<dbReference type="Pfam" id="PF07859">
    <property type="entry name" value="Abhydrolase_3"/>
    <property type="match status" value="1"/>
</dbReference>
<evidence type="ECO:0000313" key="7">
    <source>
        <dbReference type="Proteomes" id="UP000246740"/>
    </source>
</evidence>
<dbReference type="InterPro" id="IPR050300">
    <property type="entry name" value="GDXG_lipolytic_enzyme"/>
</dbReference>
<dbReference type="InterPro" id="IPR033140">
    <property type="entry name" value="Lipase_GDXG_put_SER_AS"/>
</dbReference>
<feature type="compositionally biased region" description="Low complexity" evidence="4">
    <location>
        <begin position="43"/>
        <end position="63"/>
    </location>
</feature>
<accession>A0A317XLP9</accession>
<dbReference type="OrthoDB" id="2152029at2759"/>
<keyword evidence="7" id="KW-1185">Reference proteome</keyword>
<evidence type="ECO:0000313" key="6">
    <source>
        <dbReference type="EMBL" id="PWY98991.1"/>
    </source>
</evidence>
<feature type="active site" evidence="3">
    <location>
        <position position="497"/>
    </location>
</feature>
<sequence>MDMLRPSASRSRHSGSGSSGISGRASHRNEPSPGSPALPPSPASSTSTLKASSSSRSKIDSSSFTAKSGFGSSARSKGQQARRLSFESAVSTSGTRYRHTNSTADEAYLGQTSRHRPSSSTRAADTAFLALRSRPSYPDHSSELGRNDQLSSIISPQSIGKRANGKSAKKAYKPSKPLLGGLYFSDLVVVAFFYAVNLLRTCGLAELIDVAFKALAYVCTRLPFDFYTRWSLSRYPPDHSSRGEVRSPRLGATRRLRPLAHGTSSPAARTSAQASSSAVFISSEEDSSSTDDDTSFADGQLSPFHHLVILLVRFACTNFPHLLPRVLFAEETIGPLVRWRTGGGAAGIVREFSSEPVTNTLPHAETNTPDATTQARKQSQPSEPSFRAFWIGADAHVPVDVRRSDHGSRTATTLLYLHGGGFSLGSVAFYAEALIRIVTKICRLEAKENDARCIAVEYDLGPTSRFPGPLLQCLRCYAHLIEVEGIDPSAITVAGDSAGGNLAMAMLLCLDGQARDHPGLAERDWSLLPFPGSAVLISPWADLRPSASIAFAPLRNPATQQPGHSPSQKDTGHSNTSKTGGHAPPARVSVWTEAMAQYEWDYVAAEALMHFAQLYSGVLQTPRRVRGPMGWVASLCAVVAGETLDASSNPPTIANGPLQVLRSLVSPPRALARVAHNMLTDPFMDRGASDPGSQSGGMTGDPLNELQRLKPSNVGLMDPIFSKAERQTDAVRTTSDLFVPVWSEEDCDDDIDDEAQKDSIGKSQKSDKAQQGGTHDVENRRRKAEFRAAVERLESDKLINPAIGDWSRIRLRHGMLVLWGDRERLADDIEVWVEGVRATQSGYPEHPSSKRPGSDLNTTTTDDGPCQDQDPRSIRGGNTASATSIQARRAASRSPNRDTETPLPTGEWICTAVEHGPAGVHAWPFVSMYLAGTELEREKGLEIIASFIAQPGTSPPSTQAPTPRSAPAATLSVKLPHVAHGDDMARHALHPNSPPHLNAVSPAGSMPSDVDLDEDQLERDYLFHATSSSVEGSEDGWDPESRNELGLAGVYPHETVWAEPTPTPSTGAGTPAEQSDSEANETDLTQQFGLGLDRTTQPQADAASQKSHQAELQPVHLHHVASAGLRDSAQAGPYLQHQPQLPYLWHAAGPTARAEPDQPTASRPRRAHARAANPQMSSISGGGRSLADMEAASDGAITPAESRSPGWSREGSEYESSEPENEEDQIYRPSPYSSMRYADDEVIPMDPSFYGLAHYTTLRPEGLSDIAEEDSQMDASSILSGGGPGGTRSPPFTEDGMSPIEGLSPSMSAHRIIPGRHGAAYTPSTTELVRLREALEERERQYQQRFARTQTRTRAQDRRVEAVTASGRDALRARFPIEDDDDEDERGSRNIRRELRTSRADIENADVDELDEAAKPGSLQHHPNETVEDSLDAVIGAYSSSSSLSASTHEEDLPHATGRAWLSSHDLGTLGDRNDEDQTEQHRPPTSIYMARPGSSSSLLQPPSPTRSTSSQSSSAKDVWW</sequence>
<dbReference type="STRING" id="1882483.A0A317XLP9"/>
<dbReference type="EMBL" id="KZ819196">
    <property type="protein sequence ID" value="PWY98991.1"/>
    <property type="molecule type" value="Genomic_DNA"/>
</dbReference>
<feature type="region of interest" description="Disordered" evidence="4">
    <location>
        <begin position="1"/>
        <end position="123"/>
    </location>
</feature>
<dbReference type="PROSITE" id="PS01174">
    <property type="entry name" value="LIPASE_GDXG_SER"/>
    <property type="match status" value="1"/>
</dbReference>
<gene>
    <name evidence="6" type="ORF">BCV70DRAFT_201209</name>
</gene>
<feature type="region of interest" description="Disordered" evidence="4">
    <location>
        <begin position="1263"/>
        <end position="1310"/>
    </location>
</feature>
<feature type="compositionally biased region" description="Basic and acidic residues" evidence="4">
    <location>
        <begin position="1386"/>
        <end position="1402"/>
    </location>
</feature>
<feature type="region of interest" description="Disordered" evidence="4">
    <location>
        <begin position="840"/>
        <end position="904"/>
    </location>
</feature>
<feature type="region of interest" description="Disordered" evidence="4">
    <location>
        <begin position="682"/>
        <end position="706"/>
    </location>
</feature>
<feature type="compositionally biased region" description="Basic and acidic residues" evidence="4">
    <location>
        <begin position="754"/>
        <end position="768"/>
    </location>
</feature>
<evidence type="ECO:0000259" key="5">
    <source>
        <dbReference type="Pfam" id="PF07859"/>
    </source>
</evidence>
<dbReference type="PANTHER" id="PTHR48081">
    <property type="entry name" value="AB HYDROLASE SUPERFAMILY PROTEIN C4A8.06C"/>
    <property type="match status" value="1"/>
</dbReference>
<comment type="similarity">
    <text evidence="1">Belongs to the 'GDXG' lipolytic enzyme family.</text>
</comment>
<feature type="region of interest" description="Disordered" evidence="4">
    <location>
        <begin position="556"/>
        <end position="585"/>
    </location>
</feature>
<dbReference type="PANTHER" id="PTHR48081:SF31">
    <property type="entry name" value="STERYL ACETYL HYDROLASE MUG81-RELATED"/>
    <property type="match status" value="1"/>
</dbReference>